<reference evidence="1" key="1">
    <citation type="submission" date="2020-05" db="EMBL/GenBank/DDBJ databases">
        <authorList>
            <person name="Chiriac C."/>
            <person name="Salcher M."/>
            <person name="Ghai R."/>
            <person name="Kavagutti S V."/>
        </authorList>
    </citation>
    <scope>NUCLEOTIDE SEQUENCE</scope>
</reference>
<dbReference type="EMBL" id="CAFBQF010000136">
    <property type="protein sequence ID" value="CAB5057524.1"/>
    <property type="molecule type" value="Genomic_DNA"/>
</dbReference>
<organism evidence="1">
    <name type="scientific">freshwater metagenome</name>
    <dbReference type="NCBI Taxonomy" id="449393"/>
    <lineage>
        <taxon>unclassified sequences</taxon>
        <taxon>metagenomes</taxon>
        <taxon>ecological metagenomes</taxon>
    </lineage>
</organism>
<accession>A0A6J7TU14</accession>
<gene>
    <name evidence="1" type="ORF">UFOPK4295_01609</name>
</gene>
<sequence length="72" mass="7974">MYGSHLLRLLLLSDLDGEHRGETIGHRTRRWSNELRVAEQGIDSCFAGGIQDRITAIAGVEIDAALLVLVHH</sequence>
<evidence type="ECO:0000313" key="1">
    <source>
        <dbReference type="EMBL" id="CAB5057524.1"/>
    </source>
</evidence>
<dbReference type="AlphaFoldDB" id="A0A6J7TU14"/>
<protein>
    <submittedName>
        <fullName evidence="1">Unannotated protein</fullName>
    </submittedName>
</protein>
<name>A0A6J7TU14_9ZZZZ</name>
<proteinExistence type="predicted"/>